<reference evidence="11" key="1">
    <citation type="journal article" date="2020" name="Stud. Mycol.">
        <title>101 Dothideomycetes genomes: a test case for predicting lifestyles and emergence of pathogens.</title>
        <authorList>
            <person name="Haridas S."/>
            <person name="Albert R."/>
            <person name="Binder M."/>
            <person name="Bloem J."/>
            <person name="Labutti K."/>
            <person name="Salamov A."/>
            <person name="Andreopoulos B."/>
            <person name="Baker S."/>
            <person name="Barry K."/>
            <person name="Bills G."/>
            <person name="Bluhm B."/>
            <person name="Cannon C."/>
            <person name="Castanera R."/>
            <person name="Culley D."/>
            <person name="Daum C."/>
            <person name="Ezra D."/>
            <person name="Gonzalez J."/>
            <person name="Henrissat B."/>
            <person name="Kuo A."/>
            <person name="Liang C."/>
            <person name="Lipzen A."/>
            <person name="Lutzoni F."/>
            <person name="Magnuson J."/>
            <person name="Mondo S."/>
            <person name="Nolan M."/>
            <person name="Ohm R."/>
            <person name="Pangilinan J."/>
            <person name="Park H.-J."/>
            <person name="Ramirez L."/>
            <person name="Alfaro M."/>
            <person name="Sun H."/>
            <person name="Tritt A."/>
            <person name="Yoshinaga Y."/>
            <person name="Zwiers L.-H."/>
            <person name="Turgeon B."/>
            <person name="Goodwin S."/>
            <person name="Spatafora J."/>
            <person name="Crous P."/>
            <person name="Grigoriev I."/>
        </authorList>
    </citation>
    <scope>NUCLEOTIDE SEQUENCE</scope>
    <source>
        <strain evidence="11">CBS 130266</strain>
    </source>
</reference>
<dbReference type="PANTHER" id="PTHR43029:SF10">
    <property type="entry name" value="AMMONIUM TRANSPORTER MEP2"/>
    <property type="match status" value="1"/>
</dbReference>
<dbReference type="EMBL" id="MU007038">
    <property type="protein sequence ID" value="KAF2430540.1"/>
    <property type="molecule type" value="Genomic_DNA"/>
</dbReference>
<feature type="region of interest" description="Disordered" evidence="9">
    <location>
        <begin position="481"/>
        <end position="507"/>
    </location>
</feature>
<dbReference type="PANTHER" id="PTHR43029">
    <property type="entry name" value="AMMONIUM TRANSPORTER MEP2"/>
    <property type="match status" value="1"/>
</dbReference>
<evidence type="ECO:0000256" key="5">
    <source>
        <dbReference type="ARBA" id="ARBA00022989"/>
    </source>
</evidence>
<sequence length="507" mass="54789">MSATTTTGLPYVRLLPTPSNMPVTGGDSLTEDLNVYYESGNIAWMLMSTALVLLMIPGVGFFYSGLARRKSALSLLWLSVMGTAVVSFQWFFWGYSLAFSHNAGKYLGALDNFGFRNVLGAPSVASPLVPDLLYAVYQGMFAAITVVLAIGAVAERGRMLPALIYMFIWTTLIYDTIACWTWNPNGWVYKMGGLDFAGGTPVHIASGCAALAYSYMLGKRRGHGTQELNYRPHNVTHIVIGTVFLWVGWFGFNAGSALGANLRAVIAAVVTHLAACMGGITWCLVDYRLERKWSTVGFCSGVIAGLVAITPGSGYVPVWAAVVFGIVGGATCNYATKLKYFLRCDDALDIFAVHAVGGFTGNILTAFFAADYIAHLDGVSAPIPGGWLNRHWMQLAYQLADSVSGAAFSFFGTCLILAALDFLGKFIPVLKLRVTEEEEILGIDDVEIGEFAYDYVELSREVKGLDDIDDGVSQISGQHDARYSHNGHYSGEPKSYDSSRPLASLGP</sequence>
<dbReference type="GO" id="GO:0008519">
    <property type="term" value="F:ammonium channel activity"/>
    <property type="evidence" value="ECO:0007669"/>
    <property type="project" value="InterPro"/>
</dbReference>
<protein>
    <recommendedName>
        <fullName evidence="8">Ammonium transporter</fullName>
    </recommendedName>
</protein>
<evidence type="ECO:0000256" key="9">
    <source>
        <dbReference type="SAM" id="MobiDB-lite"/>
    </source>
</evidence>
<dbReference type="AlphaFoldDB" id="A0A9P4NR35"/>
<evidence type="ECO:0000256" key="8">
    <source>
        <dbReference type="RuleBase" id="RU362002"/>
    </source>
</evidence>
<feature type="transmembrane region" description="Helical" evidence="8">
    <location>
        <begin position="235"/>
        <end position="252"/>
    </location>
</feature>
<name>A0A9P4NR35_9PEZI</name>
<feature type="domain" description="Ammonium transporter AmtB-like" evidence="10">
    <location>
        <begin position="43"/>
        <end position="453"/>
    </location>
</feature>
<dbReference type="InterPro" id="IPR001905">
    <property type="entry name" value="Ammonium_transpt"/>
</dbReference>
<dbReference type="NCBIfam" id="TIGR00836">
    <property type="entry name" value="amt"/>
    <property type="match status" value="1"/>
</dbReference>
<dbReference type="PRINTS" id="PR00342">
    <property type="entry name" value="RHESUSRHD"/>
</dbReference>
<dbReference type="InterPro" id="IPR002229">
    <property type="entry name" value="RhesusRHD"/>
</dbReference>
<comment type="caution">
    <text evidence="11">The sequence shown here is derived from an EMBL/GenBank/DDBJ whole genome shotgun (WGS) entry which is preliminary data.</text>
</comment>
<evidence type="ECO:0000256" key="2">
    <source>
        <dbReference type="ARBA" id="ARBA00005887"/>
    </source>
</evidence>
<proteinExistence type="inferred from homology"/>
<dbReference type="FunFam" id="1.10.3430.10:FF:000003">
    <property type="entry name" value="Ammonium transporter"/>
    <property type="match status" value="1"/>
</dbReference>
<dbReference type="Gene3D" id="1.10.3430.10">
    <property type="entry name" value="Ammonium transporter AmtB like domains"/>
    <property type="match status" value="1"/>
</dbReference>
<comment type="subcellular location">
    <subcellularLocation>
        <location evidence="8">Cell membrane</location>
        <topology evidence="8">Multi-pass membrane protein</topology>
    </subcellularLocation>
    <subcellularLocation>
        <location evidence="1">Membrane</location>
        <topology evidence="1">Multi-pass membrane protein</topology>
    </subcellularLocation>
</comment>
<keyword evidence="7 8" id="KW-0924">Ammonia transport</keyword>
<gene>
    <name evidence="11" type="ORF">EJ08DRAFT_697284</name>
</gene>
<evidence type="ECO:0000313" key="11">
    <source>
        <dbReference type="EMBL" id="KAF2430540.1"/>
    </source>
</evidence>
<keyword evidence="4 8" id="KW-0812">Transmembrane</keyword>
<evidence type="ECO:0000259" key="10">
    <source>
        <dbReference type="Pfam" id="PF00909"/>
    </source>
</evidence>
<evidence type="ECO:0000256" key="3">
    <source>
        <dbReference type="ARBA" id="ARBA00022448"/>
    </source>
</evidence>
<dbReference type="InterPro" id="IPR024041">
    <property type="entry name" value="NH4_transpt_AmtB-like_dom"/>
</dbReference>
<feature type="transmembrane region" description="Helical" evidence="8">
    <location>
        <begin position="75"/>
        <end position="93"/>
    </location>
</feature>
<evidence type="ECO:0000256" key="6">
    <source>
        <dbReference type="ARBA" id="ARBA00023136"/>
    </source>
</evidence>
<dbReference type="OrthoDB" id="534912at2759"/>
<dbReference type="PROSITE" id="PS01219">
    <property type="entry name" value="AMMONIUM_TRANSP"/>
    <property type="match status" value="1"/>
</dbReference>
<dbReference type="Pfam" id="PF00909">
    <property type="entry name" value="Ammonium_transp"/>
    <property type="match status" value="1"/>
</dbReference>
<feature type="transmembrane region" description="Helical" evidence="8">
    <location>
        <begin position="264"/>
        <end position="285"/>
    </location>
</feature>
<dbReference type="Proteomes" id="UP000800235">
    <property type="component" value="Unassembled WGS sequence"/>
</dbReference>
<dbReference type="InterPro" id="IPR018047">
    <property type="entry name" value="Ammonium_transpt_CS"/>
</dbReference>
<organism evidence="11 12">
    <name type="scientific">Tothia fuscella</name>
    <dbReference type="NCBI Taxonomy" id="1048955"/>
    <lineage>
        <taxon>Eukaryota</taxon>
        <taxon>Fungi</taxon>
        <taxon>Dikarya</taxon>
        <taxon>Ascomycota</taxon>
        <taxon>Pezizomycotina</taxon>
        <taxon>Dothideomycetes</taxon>
        <taxon>Pleosporomycetidae</taxon>
        <taxon>Venturiales</taxon>
        <taxon>Cylindrosympodiaceae</taxon>
        <taxon>Tothia</taxon>
    </lineage>
</organism>
<feature type="transmembrane region" description="Helical" evidence="8">
    <location>
        <begin position="162"/>
        <end position="184"/>
    </location>
</feature>
<keyword evidence="12" id="KW-1185">Reference proteome</keyword>
<evidence type="ECO:0000256" key="7">
    <source>
        <dbReference type="ARBA" id="ARBA00023177"/>
    </source>
</evidence>
<keyword evidence="5 8" id="KW-1133">Transmembrane helix</keyword>
<feature type="transmembrane region" description="Helical" evidence="8">
    <location>
        <begin position="132"/>
        <end position="150"/>
    </location>
</feature>
<feature type="transmembrane region" description="Helical" evidence="8">
    <location>
        <begin position="292"/>
        <end position="310"/>
    </location>
</feature>
<keyword evidence="3 8" id="KW-0813">Transport</keyword>
<keyword evidence="6 8" id="KW-0472">Membrane</keyword>
<evidence type="ECO:0000256" key="4">
    <source>
        <dbReference type="ARBA" id="ARBA00022692"/>
    </source>
</evidence>
<dbReference type="GO" id="GO:0005886">
    <property type="term" value="C:plasma membrane"/>
    <property type="evidence" value="ECO:0007669"/>
    <property type="project" value="UniProtKB-SubCell"/>
</dbReference>
<feature type="transmembrane region" description="Helical" evidence="8">
    <location>
        <begin position="347"/>
        <end position="370"/>
    </location>
</feature>
<accession>A0A9P4NR35</accession>
<feature type="transmembrane region" description="Helical" evidence="8">
    <location>
        <begin position="403"/>
        <end position="423"/>
    </location>
</feature>
<feature type="transmembrane region" description="Helical" evidence="8">
    <location>
        <begin position="196"/>
        <end position="215"/>
    </location>
</feature>
<feature type="transmembrane region" description="Helical" evidence="8">
    <location>
        <begin position="316"/>
        <end position="335"/>
    </location>
</feature>
<evidence type="ECO:0000313" key="12">
    <source>
        <dbReference type="Proteomes" id="UP000800235"/>
    </source>
</evidence>
<dbReference type="SUPFAM" id="SSF111352">
    <property type="entry name" value="Ammonium transporter"/>
    <property type="match status" value="1"/>
</dbReference>
<evidence type="ECO:0000256" key="1">
    <source>
        <dbReference type="ARBA" id="ARBA00004141"/>
    </source>
</evidence>
<comment type="similarity">
    <text evidence="2 8">Belongs to the ammonia transporter channel (TC 1.A.11.2) family.</text>
</comment>
<dbReference type="InterPro" id="IPR029020">
    <property type="entry name" value="Ammonium/urea_transptr"/>
</dbReference>
<feature type="transmembrane region" description="Helical" evidence="8">
    <location>
        <begin position="42"/>
        <end position="63"/>
    </location>
</feature>